<evidence type="ECO:0000313" key="3">
    <source>
        <dbReference type="Proteomes" id="UP000502345"/>
    </source>
</evidence>
<evidence type="ECO:0000313" key="2">
    <source>
        <dbReference type="EMBL" id="QIP43128.1"/>
    </source>
</evidence>
<organism evidence="2 3">
    <name type="scientific">Rhodococcus erythropolis</name>
    <name type="common">Arthrobacter picolinophilus</name>
    <dbReference type="NCBI Taxonomy" id="1833"/>
    <lineage>
        <taxon>Bacteria</taxon>
        <taxon>Bacillati</taxon>
        <taxon>Actinomycetota</taxon>
        <taxon>Actinomycetes</taxon>
        <taxon>Mycobacteriales</taxon>
        <taxon>Nocardiaceae</taxon>
        <taxon>Rhodococcus</taxon>
        <taxon>Rhodococcus erythropolis group</taxon>
    </lineage>
</organism>
<keyword evidence="1" id="KW-0812">Transmembrane</keyword>
<accession>A0A6G9D1U6</accession>
<evidence type="ECO:0000256" key="1">
    <source>
        <dbReference type="SAM" id="Phobius"/>
    </source>
</evidence>
<protein>
    <submittedName>
        <fullName evidence="2">Uncharacterized protein</fullName>
    </submittedName>
</protein>
<dbReference type="EMBL" id="CP050124">
    <property type="protein sequence ID" value="QIP43128.1"/>
    <property type="molecule type" value="Genomic_DNA"/>
</dbReference>
<feature type="transmembrane region" description="Helical" evidence="1">
    <location>
        <begin position="18"/>
        <end position="36"/>
    </location>
</feature>
<keyword evidence="1" id="KW-0472">Membrane</keyword>
<dbReference type="AlphaFoldDB" id="A0A6G9D1U6"/>
<gene>
    <name evidence="2" type="ORF">G9444_5886</name>
</gene>
<reference evidence="2 3" key="1">
    <citation type="submission" date="2020-03" db="EMBL/GenBank/DDBJ databases">
        <title>Screen low temperature-resistant strains for efficient degradation of petroleum hydrocarbons under the low temperature.</title>
        <authorList>
            <person name="Wang Y."/>
            <person name="Chen J."/>
        </authorList>
    </citation>
    <scope>NUCLEOTIDE SEQUENCE [LARGE SCALE GENOMIC DNA]</scope>
    <source>
        <strain evidence="2 3">KB1</strain>
    </source>
</reference>
<proteinExistence type="predicted"/>
<keyword evidence="1" id="KW-1133">Transmembrane helix</keyword>
<sequence length="52" mass="5766">MIDADYTMCWGSDNSDVMLLRSGLMVALALVGARGLRRRPAYSRLSEMSKSI</sequence>
<name>A0A6G9D1U6_RHOER</name>
<dbReference type="Proteomes" id="UP000502345">
    <property type="component" value="Chromosome"/>
</dbReference>